<keyword evidence="2" id="KW-1185">Reference proteome</keyword>
<dbReference type="AlphaFoldDB" id="A0A195FGY0"/>
<evidence type="ECO:0000313" key="2">
    <source>
        <dbReference type="Proteomes" id="UP000078541"/>
    </source>
</evidence>
<evidence type="ECO:0000313" key="1">
    <source>
        <dbReference type="EMBL" id="KYN39643.1"/>
    </source>
</evidence>
<proteinExistence type="predicted"/>
<accession>A0A195FGY0</accession>
<dbReference type="Proteomes" id="UP000078541">
    <property type="component" value="Unassembled WGS sequence"/>
</dbReference>
<reference evidence="1 2" key="1">
    <citation type="submission" date="2016-03" db="EMBL/GenBank/DDBJ databases">
        <title>Trachymyrmex septentrionalis WGS genome.</title>
        <authorList>
            <person name="Nygaard S."/>
            <person name="Hu H."/>
            <person name="Boomsma J."/>
            <person name="Zhang G."/>
        </authorList>
    </citation>
    <scope>NUCLEOTIDE SEQUENCE [LARGE SCALE GENOMIC DNA]</scope>
    <source>
        <strain evidence="1">Tsep2-gDNA-1</strain>
        <tissue evidence="1">Whole body</tissue>
    </source>
</reference>
<gene>
    <name evidence="1" type="ORF">ALC56_06138</name>
</gene>
<organism evidence="1 2">
    <name type="scientific">Trachymyrmex septentrionalis</name>
    <dbReference type="NCBI Taxonomy" id="34720"/>
    <lineage>
        <taxon>Eukaryota</taxon>
        <taxon>Metazoa</taxon>
        <taxon>Ecdysozoa</taxon>
        <taxon>Arthropoda</taxon>
        <taxon>Hexapoda</taxon>
        <taxon>Insecta</taxon>
        <taxon>Pterygota</taxon>
        <taxon>Neoptera</taxon>
        <taxon>Endopterygota</taxon>
        <taxon>Hymenoptera</taxon>
        <taxon>Apocrita</taxon>
        <taxon>Aculeata</taxon>
        <taxon>Formicoidea</taxon>
        <taxon>Formicidae</taxon>
        <taxon>Myrmicinae</taxon>
        <taxon>Trachymyrmex</taxon>
    </lineage>
</organism>
<dbReference type="EMBL" id="KQ981606">
    <property type="protein sequence ID" value="KYN39643.1"/>
    <property type="molecule type" value="Genomic_DNA"/>
</dbReference>
<dbReference type="SUPFAM" id="SSF51735">
    <property type="entry name" value="NAD(P)-binding Rossmann-fold domains"/>
    <property type="match status" value="1"/>
</dbReference>
<dbReference type="Gene3D" id="3.40.50.720">
    <property type="entry name" value="NAD(P)-binding Rossmann-like Domain"/>
    <property type="match status" value="1"/>
</dbReference>
<protein>
    <submittedName>
        <fullName evidence="1">Uncharacterized protein</fullName>
    </submittedName>
</protein>
<name>A0A195FGY0_9HYME</name>
<sequence>MSTLTNKIALVTGACSGISKAVTEELVSKGLHICPGLVGIELNQQWLKENSRLTLKPKNVTNTILYYTHSGD</sequence>
<dbReference type="InterPro" id="IPR036291">
    <property type="entry name" value="NAD(P)-bd_dom_sf"/>
</dbReference>